<feature type="binding site" evidence="7">
    <location>
        <position position="260"/>
    </location>
    <ligand>
        <name>Zn(2+)</name>
        <dbReference type="ChEBI" id="CHEBI:29105"/>
    </ligand>
</feature>
<sequence length="412" mass="45397">MKNNIVNLALASILGVSPAVFAEGHKHDNFSFTAQSIESLKLNSLLAVDDTQFVFNNALLNEDWDNFFALHAPALQDKKELILHWAGYASINPKIILALLEQQSGLLSNPAADSTNPLAGLSDERGFDAQVEDVVTKLSQRFYAYKQWQDSQVTAKKSKYASTAISNSAITNSSTAATAALVSVFKKRNKLAVEQDNVHHANSDLTGFLATFDSLFPESSAQLQRSSKSAAKSSRQQFTAASFSMDLPWPSGYWYSGGAHSNTGSGYPYSSLDFNNGSGNWGSNTPYVQAAHGGTVTRFSSCNIRVTHSSGYATNYYHMSNLQYTSGDYVQPGAWLGRYANNYNQALCEGGQSSGPHVHFTLLYNGQQVSLHNQYISGHRIDVGNSNYDDNCNRFYFERYGYKTCAWQPLYR</sequence>
<dbReference type="EMBL" id="DRGM01000187">
    <property type="protein sequence ID" value="HEA18488.1"/>
    <property type="molecule type" value="Genomic_DNA"/>
</dbReference>
<evidence type="ECO:0000259" key="10">
    <source>
        <dbReference type="Pfam" id="PF01551"/>
    </source>
</evidence>
<dbReference type="PANTHER" id="PTHR21666">
    <property type="entry name" value="PEPTIDASE-RELATED"/>
    <property type="match status" value="1"/>
</dbReference>
<feature type="domain" description="M23ase beta-sheet core" evidence="10">
    <location>
        <begin position="284"/>
        <end position="369"/>
    </location>
</feature>
<feature type="disulfide bond" evidence="8">
    <location>
        <begin position="392"/>
        <end position="405"/>
    </location>
</feature>
<feature type="binding site" evidence="7">
    <location>
        <position position="359"/>
    </location>
    <ligand>
        <name>Zn(2+)</name>
        <dbReference type="ChEBI" id="CHEBI:29105"/>
    </ligand>
</feature>
<evidence type="ECO:0000256" key="8">
    <source>
        <dbReference type="PIRSR" id="PIRSR600841-3"/>
    </source>
</evidence>
<evidence type="ECO:0000256" key="2">
    <source>
        <dbReference type="ARBA" id="ARBA00022723"/>
    </source>
</evidence>
<evidence type="ECO:0000256" key="4">
    <source>
        <dbReference type="ARBA" id="ARBA00022833"/>
    </source>
</evidence>
<dbReference type="SUPFAM" id="SSF51261">
    <property type="entry name" value="Duplicated hybrid motif"/>
    <property type="match status" value="1"/>
</dbReference>
<proteinExistence type="predicted"/>
<feature type="active site" description="Proton donor/acceptor" evidence="6">
    <location>
        <position position="357"/>
    </location>
</feature>
<keyword evidence="3" id="KW-0378">Hydrolase</keyword>
<reference evidence="11" key="1">
    <citation type="journal article" date="2020" name="mSystems">
        <title>Genome- and Community-Level Interaction Insights into Carbon Utilization and Element Cycling Functions of Hydrothermarchaeota in Hydrothermal Sediment.</title>
        <authorList>
            <person name="Zhou Z."/>
            <person name="Liu Y."/>
            <person name="Xu W."/>
            <person name="Pan J."/>
            <person name="Luo Z.H."/>
            <person name="Li M."/>
        </authorList>
    </citation>
    <scope>NUCLEOTIDE SEQUENCE [LARGE SCALE GENOMIC DNA]</scope>
    <source>
        <strain evidence="11">HyVt-346</strain>
    </source>
</reference>
<dbReference type="CDD" id="cd12797">
    <property type="entry name" value="M23_peptidase"/>
    <property type="match status" value="1"/>
</dbReference>
<name>A0A7V1GG83_9GAMM</name>
<keyword evidence="4 7" id="KW-0862">Zinc</keyword>
<keyword evidence="1" id="KW-0645">Protease</keyword>
<keyword evidence="2 7" id="KW-0479">Metal-binding</keyword>
<dbReference type="Pfam" id="PF01551">
    <property type="entry name" value="Peptidase_M23"/>
    <property type="match status" value="1"/>
</dbReference>
<organism evidence="11">
    <name type="scientific">Pseudoalteromonas prydzensis</name>
    <dbReference type="NCBI Taxonomy" id="182141"/>
    <lineage>
        <taxon>Bacteria</taxon>
        <taxon>Pseudomonadati</taxon>
        <taxon>Pseudomonadota</taxon>
        <taxon>Gammaproteobacteria</taxon>
        <taxon>Alteromonadales</taxon>
        <taxon>Pseudoalteromonadaceae</taxon>
        <taxon>Pseudoalteromonas</taxon>
    </lineage>
</organism>
<feature type="chain" id="PRO_5031237982" evidence="9">
    <location>
        <begin position="23"/>
        <end position="412"/>
    </location>
</feature>
<feature type="active site" description="Proton donor/acceptor" evidence="6">
    <location>
        <position position="318"/>
    </location>
</feature>
<keyword evidence="8" id="KW-1015">Disulfide bond</keyword>
<dbReference type="GO" id="GO:0046872">
    <property type="term" value="F:metal ion binding"/>
    <property type="evidence" value="ECO:0007669"/>
    <property type="project" value="UniProtKB-KW"/>
</dbReference>
<dbReference type="AlphaFoldDB" id="A0A7V1GG83"/>
<dbReference type="Gene3D" id="2.70.70.10">
    <property type="entry name" value="Glucose Permease (Domain IIA)"/>
    <property type="match status" value="1"/>
</dbReference>
<evidence type="ECO:0000256" key="9">
    <source>
        <dbReference type="SAM" id="SignalP"/>
    </source>
</evidence>
<dbReference type="GO" id="GO:0006508">
    <property type="term" value="P:proteolysis"/>
    <property type="evidence" value="ECO:0007669"/>
    <property type="project" value="UniProtKB-KW"/>
</dbReference>
<dbReference type="InterPro" id="IPR050570">
    <property type="entry name" value="Cell_wall_metabolism_enzyme"/>
</dbReference>
<dbReference type="GO" id="GO:0004222">
    <property type="term" value="F:metalloendopeptidase activity"/>
    <property type="evidence" value="ECO:0007669"/>
    <property type="project" value="InterPro"/>
</dbReference>
<dbReference type="InterPro" id="IPR000841">
    <property type="entry name" value="Pept_M23A_Blytic"/>
</dbReference>
<evidence type="ECO:0000256" key="7">
    <source>
        <dbReference type="PIRSR" id="PIRSR600841-2"/>
    </source>
</evidence>
<dbReference type="PANTHER" id="PTHR21666:SF288">
    <property type="entry name" value="CELL DIVISION PROTEIN YTFB"/>
    <property type="match status" value="1"/>
</dbReference>
<evidence type="ECO:0000256" key="5">
    <source>
        <dbReference type="ARBA" id="ARBA00023049"/>
    </source>
</evidence>
<evidence type="ECO:0000256" key="6">
    <source>
        <dbReference type="PIRSR" id="PIRSR600841-1"/>
    </source>
</evidence>
<dbReference type="RefSeq" id="WP_304184704.1">
    <property type="nucleotide sequence ID" value="NZ_DRGM01000187.1"/>
</dbReference>
<dbReference type="InterPro" id="IPR011055">
    <property type="entry name" value="Dup_hybrid_motif"/>
</dbReference>
<dbReference type="Proteomes" id="UP000886188">
    <property type="component" value="Unassembled WGS sequence"/>
</dbReference>
<comment type="caution">
    <text evidence="11">The sequence shown here is derived from an EMBL/GenBank/DDBJ whole genome shotgun (WGS) entry which is preliminary data.</text>
</comment>
<keyword evidence="5" id="KW-0482">Metalloprotease</keyword>
<evidence type="ECO:0000256" key="1">
    <source>
        <dbReference type="ARBA" id="ARBA00022670"/>
    </source>
</evidence>
<gene>
    <name evidence="11" type="ORF">ENH88_18995</name>
</gene>
<dbReference type="InterPro" id="IPR016047">
    <property type="entry name" value="M23ase_b-sheet_dom"/>
</dbReference>
<dbReference type="PRINTS" id="PR00933">
    <property type="entry name" value="BLYTICPTASE"/>
</dbReference>
<feature type="binding site" evidence="7">
    <location>
        <position position="273"/>
    </location>
    <ligand>
        <name>Zn(2+)</name>
        <dbReference type="ChEBI" id="CHEBI:29105"/>
    </ligand>
</feature>
<feature type="signal peptide" evidence="9">
    <location>
        <begin position="1"/>
        <end position="22"/>
    </location>
</feature>
<protein>
    <submittedName>
        <fullName evidence="11">M23 family metallopeptidase</fullName>
    </submittedName>
</protein>
<evidence type="ECO:0000313" key="11">
    <source>
        <dbReference type="EMBL" id="HEA18488.1"/>
    </source>
</evidence>
<comment type="cofactor">
    <cofactor evidence="7">
        <name>Zn(2+)</name>
        <dbReference type="ChEBI" id="CHEBI:29105"/>
    </cofactor>
    <text evidence="7">Binds 1 zinc ion per subunit.</text>
</comment>
<feature type="disulfide bond" evidence="8">
    <location>
        <begin position="302"/>
        <end position="348"/>
    </location>
</feature>
<accession>A0A7V1GG83</accession>
<evidence type="ECO:0000256" key="3">
    <source>
        <dbReference type="ARBA" id="ARBA00022801"/>
    </source>
</evidence>
<keyword evidence="9" id="KW-0732">Signal</keyword>